<comment type="catalytic activity">
    <reaction evidence="3 4">
        <text>[protein]-L-glutamate 5-O-methyl ester + H2O = L-glutamyl-[protein] + methanol + H(+)</text>
        <dbReference type="Rhea" id="RHEA:23236"/>
        <dbReference type="Rhea" id="RHEA-COMP:10208"/>
        <dbReference type="Rhea" id="RHEA-COMP:10311"/>
        <dbReference type="ChEBI" id="CHEBI:15377"/>
        <dbReference type="ChEBI" id="CHEBI:15378"/>
        <dbReference type="ChEBI" id="CHEBI:17790"/>
        <dbReference type="ChEBI" id="CHEBI:29973"/>
        <dbReference type="ChEBI" id="CHEBI:82795"/>
        <dbReference type="EC" id="3.1.1.61"/>
    </reaction>
</comment>
<dbReference type="InterPro" id="IPR008248">
    <property type="entry name" value="CheB-like"/>
</dbReference>
<keyword evidence="4 6" id="KW-0597">Phosphoprotein</keyword>
<keyword evidence="10" id="KW-1185">Reference proteome</keyword>
<feature type="active site" evidence="4 5">
    <location>
        <position position="295"/>
    </location>
</feature>
<keyword evidence="2 4" id="KW-0378">Hydrolase</keyword>
<dbReference type="Gene3D" id="3.40.50.2300">
    <property type="match status" value="1"/>
</dbReference>
<dbReference type="SUPFAM" id="SSF52738">
    <property type="entry name" value="Methylesterase CheB, C-terminal domain"/>
    <property type="match status" value="1"/>
</dbReference>
<keyword evidence="1 4" id="KW-0145">Chemotaxis</keyword>
<comment type="subcellular location">
    <subcellularLocation>
        <location evidence="4">Cytoplasm</location>
    </subcellularLocation>
</comment>
<dbReference type="InterPro" id="IPR011006">
    <property type="entry name" value="CheY-like_superfamily"/>
</dbReference>
<gene>
    <name evidence="4" type="primary">cheB</name>
    <name evidence="9" type="ORF">E5162_10050</name>
</gene>
<sequence length="354" mass="36926">MTGRAGRRPRVLVVDDSAVVRGLVARWVEADDRLDLAGTCADGEQGVRKAGELQPDLVVLDVEMPRMDGLTALPLILKAAPRARVIMASTLTLKGGEVTMRALSLGAADYAPKPEAGRVAGAEGYRVELLQKLVALAGIQGSGPAREIAAAVRPAPRPFTVSNKVELLLIGSSTGGPQALREVASALPRDTRQPVVIVQHMPKLFTAILAEHLSKVGLPASEAIDGEVLKAGHVYIAPGDNHLTLRGAPGAFTAHLDQSAPVNFCRPAVDPMFSSAAAIAGRNCLAVVLTGMGHDGREGVRKIREAGGRIIAQDQATSVVWGMPGAVAEAGLADQILPLSDIGPTIARHLKGQM</sequence>
<dbReference type="PANTHER" id="PTHR42872">
    <property type="entry name" value="PROTEIN-GLUTAMATE METHYLESTERASE/PROTEIN-GLUTAMINE GLUTAMINASE"/>
    <property type="match status" value="1"/>
</dbReference>
<dbReference type="OrthoDB" id="9793421at2"/>
<comment type="function">
    <text evidence="4">Involved in chemotaxis. Part of a chemotaxis signal transduction system that modulates chemotaxis in response to various stimuli. Catalyzes the demethylation of specific methylglutamate residues introduced into the chemoreceptors (methyl-accepting chemotaxis proteins or MCP) by CheR. Also mediates the irreversible deamidation of specific glutamine residues to glutamic acid.</text>
</comment>
<dbReference type="InterPro" id="IPR000673">
    <property type="entry name" value="Sig_transdc_resp-reg_Me-estase"/>
</dbReference>
<dbReference type="PANTHER" id="PTHR42872:SF3">
    <property type="entry name" value="PROTEIN-GLUTAMATE METHYLESTERASE_PROTEIN-GLUTAMINE GLUTAMINASE 1"/>
    <property type="match status" value="1"/>
</dbReference>
<feature type="modified residue" description="4-aspartylphosphate" evidence="4 6">
    <location>
        <position position="61"/>
    </location>
</feature>
<dbReference type="AlphaFoldDB" id="A0A4S2HA25"/>
<evidence type="ECO:0000256" key="3">
    <source>
        <dbReference type="ARBA" id="ARBA00048267"/>
    </source>
</evidence>
<comment type="domain">
    <text evidence="4">Contains a C-terminal catalytic domain, and an N-terminal region which modulates catalytic activity.</text>
</comment>
<feature type="domain" description="CheB-type methylesterase" evidence="8">
    <location>
        <begin position="158"/>
        <end position="353"/>
    </location>
</feature>
<dbReference type="PROSITE" id="PS50110">
    <property type="entry name" value="RESPONSE_REGULATORY"/>
    <property type="match status" value="1"/>
</dbReference>
<dbReference type="Gene3D" id="3.40.50.180">
    <property type="entry name" value="Methylesterase CheB, C-terminal domain"/>
    <property type="match status" value="1"/>
</dbReference>
<dbReference type="GO" id="GO:0006935">
    <property type="term" value="P:chemotaxis"/>
    <property type="evidence" value="ECO:0007669"/>
    <property type="project" value="UniProtKB-UniRule"/>
</dbReference>
<comment type="catalytic activity">
    <reaction evidence="4">
        <text>L-glutaminyl-[protein] + H2O = L-glutamyl-[protein] + NH4(+)</text>
        <dbReference type="Rhea" id="RHEA:16441"/>
        <dbReference type="Rhea" id="RHEA-COMP:10207"/>
        <dbReference type="Rhea" id="RHEA-COMP:10208"/>
        <dbReference type="ChEBI" id="CHEBI:15377"/>
        <dbReference type="ChEBI" id="CHEBI:28938"/>
        <dbReference type="ChEBI" id="CHEBI:29973"/>
        <dbReference type="ChEBI" id="CHEBI:30011"/>
        <dbReference type="EC" id="3.5.1.44"/>
    </reaction>
</comment>
<dbReference type="InterPro" id="IPR001789">
    <property type="entry name" value="Sig_transdc_resp-reg_receiver"/>
</dbReference>
<protein>
    <recommendedName>
        <fullName evidence="4">Protein-glutamate methylesterase/protein-glutamine glutaminase</fullName>
        <ecNumber evidence="4">3.1.1.61</ecNumber>
        <ecNumber evidence="4">3.5.1.44</ecNumber>
    </recommendedName>
</protein>
<dbReference type="GO" id="GO:0050568">
    <property type="term" value="F:protein-glutamine glutaminase activity"/>
    <property type="evidence" value="ECO:0007669"/>
    <property type="project" value="UniProtKB-UniRule"/>
</dbReference>
<evidence type="ECO:0000313" key="9">
    <source>
        <dbReference type="EMBL" id="TGY92553.1"/>
    </source>
</evidence>
<dbReference type="PIRSF" id="PIRSF000876">
    <property type="entry name" value="RR_chemtxs_CheB"/>
    <property type="match status" value="1"/>
</dbReference>
<keyword evidence="4" id="KW-0963">Cytoplasm</keyword>
<dbReference type="EC" id="3.5.1.44" evidence="4"/>
<dbReference type="NCBIfam" id="NF001965">
    <property type="entry name" value="PRK00742.1"/>
    <property type="match status" value="1"/>
</dbReference>
<feature type="active site" evidence="4 5">
    <location>
        <position position="173"/>
    </location>
</feature>
<dbReference type="PROSITE" id="PS50122">
    <property type="entry name" value="CHEB"/>
    <property type="match status" value="1"/>
</dbReference>
<evidence type="ECO:0000256" key="5">
    <source>
        <dbReference type="PROSITE-ProRule" id="PRU00050"/>
    </source>
</evidence>
<dbReference type="RefSeq" id="WP_135945687.1">
    <property type="nucleotide sequence ID" value="NZ_BMEI01000003.1"/>
</dbReference>
<organism evidence="9 10">
    <name type="scientific">Marinicauda pacifica</name>
    <dbReference type="NCBI Taxonomy" id="1133559"/>
    <lineage>
        <taxon>Bacteria</taxon>
        <taxon>Pseudomonadati</taxon>
        <taxon>Pseudomonadota</taxon>
        <taxon>Alphaproteobacteria</taxon>
        <taxon>Maricaulales</taxon>
        <taxon>Maricaulaceae</taxon>
        <taxon>Marinicauda</taxon>
    </lineage>
</organism>
<evidence type="ECO:0000313" key="10">
    <source>
        <dbReference type="Proteomes" id="UP000305451"/>
    </source>
</evidence>
<dbReference type="GO" id="GO:0008984">
    <property type="term" value="F:protein-glutamate methylesterase activity"/>
    <property type="evidence" value="ECO:0007669"/>
    <property type="project" value="UniProtKB-UniRule"/>
</dbReference>
<dbReference type="CDD" id="cd16432">
    <property type="entry name" value="CheB_Rec"/>
    <property type="match status" value="1"/>
</dbReference>
<feature type="domain" description="Response regulatory" evidence="7">
    <location>
        <begin position="10"/>
        <end position="128"/>
    </location>
</feature>
<proteinExistence type="inferred from homology"/>
<dbReference type="GO" id="GO:0005737">
    <property type="term" value="C:cytoplasm"/>
    <property type="evidence" value="ECO:0007669"/>
    <property type="project" value="UniProtKB-SubCell"/>
</dbReference>
<name>A0A4S2HA25_9PROT</name>
<evidence type="ECO:0000256" key="2">
    <source>
        <dbReference type="ARBA" id="ARBA00022801"/>
    </source>
</evidence>
<dbReference type="GO" id="GO:0000156">
    <property type="term" value="F:phosphorelay response regulator activity"/>
    <property type="evidence" value="ECO:0007669"/>
    <property type="project" value="InterPro"/>
</dbReference>
<evidence type="ECO:0000256" key="1">
    <source>
        <dbReference type="ARBA" id="ARBA00022500"/>
    </source>
</evidence>
<comment type="PTM">
    <text evidence="4">Phosphorylated by CheA. Phosphorylation of the N-terminal regulatory domain activates the methylesterase activity.</text>
</comment>
<dbReference type="Pfam" id="PF00072">
    <property type="entry name" value="Response_reg"/>
    <property type="match status" value="1"/>
</dbReference>
<dbReference type="SMART" id="SM00448">
    <property type="entry name" value="REC"/>
    <property type="match status" value="1"/>
</dbReference>
<dbReference type="HAMAP" id="MF_00099">
    <property type="entry name" value="CheB_chemtxs"/>
    <property type="match status" value="1"/>
</dbReference>
<evidence type="ECO:0000256" key="6">
    <source>
        <dbReference type="PROSITE-ProRule" id="PRU00169"/>
    </source>
</evidence>
<dbReference type="EC" id="3.1.1.61" evidence="4"/>
<feature type="active site" evidence="4 5">
    <location>
        <position position="200"/>
    </location>
</feature>
<evidence type="ECO:0000259" key="8">
    <source>
        <dbReference type="PROSITE" id="PS50122"/>
    </source>
</evidence>
<reference evidence="9 10" key="1">
    <citation type="journal article" date="2013" name="Int. J. Syst. Evol. Microbiol.">
        <title>Marinicauda pacifica gen. nov., sp. nov., a prosthecate alphaproteobacterium of the family Hyphomonadaceae isolated from deep seawater.</title>
        <authorList>
            <person name="Zhang X.Y."/>
            <person name="Li G.W."/>
            <person name="Wang C.S."/>
            <person name="Zhang Y.J."/>
            <person name="Xu X.W."/>
            <person name="Li H."/>
            <person name="Liu A."/>
            <person name="Liu C."/>
            <person name="Xie B.B."/>
            <person name="Qin Q.L."/>
            <person name="Xu Z."/>
            <person name="Chen X.L."/>
            <person name="Zhou B.C."/>
            <person name="Zhang Y.Z."/>
        </authorList>
    </citation>
    <scope>NUCLEOTIDE SEQUENCE [LARGE SCALE GENOMIC DNA]</scope>
    <source>
        <strain evidence="9 10">P-1 km-3</strain>
    </source>
</reference>
<dbReference type="SUPFAM" id="SSF52172">
    <property type="entry name" value="CheY-like"/>
    <property type="match status" value="1"/>
</dbReference>
<accession>A0A4S2HA25</accession>
<dbReference type="Pfam" id="PF01339">
    <property type="entry name" value="CheB_methylest"/>
    <property type="match status" value="1"/>
</dbReference>
<evidence type="ECO:0000256" key="4">
    <source>
        <dbReference type="HAMAP-Rule" id="MF_00099"/>
    </source>
</evidence>
<dbReference type="EMBL" id="SRXV01000003">
    <property type="protein sequence ID" value="TGY92553.1"/>
    <property type="molecule type" value="Genomic_DNA"/>
</dbReference>
<comment type="caution">
    <text evidence="9">The sequence shown here is derived from an EMBL/GenBank/DDBJ whole genome shotgun (WGS) entry which is preliminary data.</text>
</comment>
<dbReference type="CDD" id="cd17541">
    <property type="entry name" value="REC_CheB-like"/>
    <property type="match status" value="1"/>
</dbReference>
<comment type="similarity">
    <text evidence="4">Belongs to the CheB family.</text>
</comment>
<evidence type="ECO:0000259" key="7">
    <source>
        <dbReference type="PROSITE" id="PS50110"/>
    </source>
</evidence>
<dbReference type="InterPro" id="IPR035909">
    <property type="entry name" value="CheB_C"/>
</dbReference>
<dbReference type="Proteomes" id="UP000305451">
    <property type="component" value="Unassembled WGS sequence"/>
</dbReference>